<evidence type="ECO:0000256" key="10">
    <source>
        <dbReference type="SAM" id="Phobius"/>
    </source>
</evidence>
<dbReference type="Proteomes" id="UP000267128">
    <property type="component" value="Unassembled WGS sequence"/>
</dbReference>
<dbReference type="GO" id="GO:0005886">
    <property type="term" value="C:plasma membrane"/>
    <property type="evidence" value="ECO:0007669"/>
    <property type="project" value="UniProtKB-SubCell"/>
</dbReference>
<dbReference type="PANTHER" id="PTHR13285:SF23">
    <property type="entry name" value="TEICHOIC ACID D-ALANYLTRANSFERASE"/>
    <property type="match status" value="1"/>
</dbReference>
<keyword evidence="7 9" id="KW-0472">Membrane</keyword>
<keyword evidence="4 9" id="KW-0808">Transferase</keyword>
<feature type="transmembrane region" description="Helical" evidence="10">
    <location>
        <begin position="376"/>
        <end position="400"/>
    </location>
</feature>
<sequence>MLDSDPFLYFSDLLVLMVVVVPLYYVAPWAWFRQLLLGLTGVYLTFLIAPRLLAFYVLFWLLVYVLQHAARLFRDRRFSWLWTTLLIGLALAPMLTWKLFADWSVPEFNIQFNALVDWLNPWVGSIDRVRSLILPIGLSFATFRAVDQLIKVRLEIVEPLSPLRQFSFAFFPSVLVIGPVIEYTEIESGLATKPRWDPQDTLAGILTVALGAIKVFGIAYVLRGSQGVFGTSTSDGSPLEYWLELAMYAWYFYFNFSGFSDMAIGSARILGYRLAPNFNNPYLKTNPQDFWNSWHMSLTRFAQRNVFVPMGGMRARTQYLAIVATMMVIALWHDVSFSLLIFGAYHSAGLIGHRWWIARHPVPADRPLVRRVGANVLFFAFYLLSLPLLSLELSSLLDFYGRLLW</sequence>
<dbReference type="PIRSF" id="PIRSF016636">
    <property type="entry name" value="AlgI_DltB"/>
    <property type="match status" value="1"/>
</dbReference>
<feature type="transmembrane region" description="Helical" evidence="10">
    <location>
        <begin position="163"/>
        <end position="181"/>
    </location>
</feature>
<evidence type="ECO:0000256" key="8">
    <source>
        <dbReference type="ARBA" id="ARBA00023315"/>
    </source>
</evidence>
<evidence type="ECO:0000256" key="2">
    <source>
        <dbReference type="ARBA" id="ARBA00010323"/>
    </source>
</evidence>
<evidence type="ECO:0008006" key="13">
    <source>
        <dbReference type="Google" id="ProtNLM"/>
    </source>
</evidence>
<dbReference type="InterPro" id="IPR004299">
    <property type="entry name" value="MBOAT_fam"/>
</dbReference>
<accession>A0A3N0CIE2</accession>
<organism evidence="11 12">
    <name type="scientific">Nocardioides marmoriginsengisoli</name>
    <dbReference type="NCBI Taxonomy" id="661483"/>
    <lineage>
        <taxon>Bacteria</taxon>
        <taxon>Bacillati</taxon>
        <taxon>Actinomycetota</taxon>
        <taxon>Actinomycetes</taxon>
        <taxon>Propionibacteriales</taxon>
        <taxon>Nocardioidaceae</taxon>
        <taxon>Nocardioides</taxon>
    </lineage>
</organism>
<comment type="similarity">
    <text evidence="2 9">Belongs to the membrane-bound acyltransferase family.</text>
</comment>
<dbReference type="AlphaFoldDB" id="A0A3N0CIE2"/>
<dbReference type="RefSeq" id="WP_123228541.1">
    <property type="nucleotide sequence ID" value="NZ_RJSE01000007.1"/>
</dbReference>
<dbReference type="EMBL" id="RJSE01000007">
    <property type="protein sequence ID" value="RNL63248.1"/>
    <property type="molecule type" value="Genomic_DNA"/>
</dbReference>
<name>A0A3N0CIE2_9ACTN</name>
<protein>
    <recommendedName>
        <fullName evidence="13">MBOAT family protein</fullName>
    </recommendedName>
</protein>
<keyword evidence="3 9" id="KW-1003">Cell membrane</keyword>
<gene>
    <name evidence="11" type="ORF">EFK50_16280</name>
</gene>
<dbReference type="InterPro" id="IPR051085">
    <property type="entry name" value="MB_O-acyltransferase"/>
</dbReference>
<reference evidence="11 12" key="1">
    <citation type="submission" date="2018-11" db="EMBL/GenBank/DDBJ databases">
        <authorList>
            <person name="Li F."/>
        </authorList>
    </citation>
    <scope>NUCLEOTIDE SEQUENCE [LARGE SCALE GENOMIC DNA]</scope>
    <source>
        <strain evidence="11 12">Gsoil 097</strain>
    </source>
</reference>
<proteinExistence type="inferred from homology"/>
<feature type="transmembrane region" description="Helical" evidence="10">
    <location>
        <begin position="78"/>
        <end position="100"/>
    </location>
</feature>
<dbReference type="PANTHER" id="PTHR13285">
    <property type="entry name" value="ACYLTRANSFERASE"/>
    <property type="match status" value="1"/>
</dbReference>
<dbReference type="Pfam" id="PF03062">
    <property type="entry name" value="MBOAT"/>
    <property type="match status" value="1"/>
</dbReference>
<evidence type="ECO:0000313" key="12">
    <source>
        <dbReference type="Proteomes" id="UP000267128"/>
    </source>
</evidence>
<feature type="transmembrane region" description="Helical" evidence="10">
    <location>
        <begin position="202"/>
        <end position="222"/>
    </location>
</feature>
<keyword evidence="8 9" id="KW-0012">Acyltransferase</keyword>
<keyword evidence="12" id="KW-1185">Reference proteome</keyword>
<feature type="transmembrane region" description="Helical" evidence="10">
    <location>
        <begin position="319"/>
        <end position="345"/>
    </location>
</feature>
<feature type="transmembrane region" description="Helical" evidence="10">
    <location>
        <begin position="43"/>
        <end position="66"/>
    </location>
</feature>
<evidence type="ECO:0000256" key="3">
    <source>
        <dbReference type="ARBA" id="ARBA00022475"/>
    </source>
</evidence>
<dbReference type="OrthoDB" id="139172at2"/>
<keyword evidence="5 10" id="KW-0812">Transmembrane</keyword>
<evidence type="ECO:0000256" key="7">
    <source>
        <dbReference type="ARBA" id="ARBA00023136"/>
    </source>
</evidence>
<dbReference type="GO" id="GO:0016746">
    <property type="term" value="F:acyltransferase activity"/>
    <property type="evidence" value="ECO:0007669"/>
    <property type="project" value="UniProtKB-KW"/>
</dbReference>
<feature type="transmembrane region" description="Helical" evidence="10">
    <location>
        <begin position="7"/>
        <end position="31"/>
    </location>
</feature>
<evidence type="ECO:0000256" key="4">
    <source>
        <dbReference type="ARBA" id="ARBA00022679"/>
    </source>
</evidence>
<keyword evidence="6 10" id="KW-1133">Transmembrane helix</keyword>
<evidence type="ECO:0000313" key="11">
    <source>
        <dbReference type="EMBL" id="RNL63248.1"/>
    </source>
</evidence>
<comment type="caution">
    <text evidence="11">The sequence shown here is derived from an EMBL/GenBank/DDBJ whole genome shotgun (WGS) entry which is preliminary data.</text>
</comment>
<dbReference type="InterPro" id="IPR024194">
    <property type="entry name" value="Ac/AlaTfrase_AlgI/DltB"/>
</dbReference>
<evidence type="ECO:0000256" key="6">
    <source>
        <dbReference type="ARBA" id="ARBA00022989"/>
    </source>
</evidence>
<evidence type="ECO:0000256" key="9">
    <source>
        <dbReference type="PIRNR" id="PIRNR016636"/>
    </source>
</evidence>
<feature type="transmembrane region" description="Helical" evidence="10">
    <location>
        <begin position="242"/>
        <end position="264"/>
    </location>
</feature>
<comment type="subcellular location">
    <subcellularLocation>
        <location evidence="1">Cell membrane</location>
        <topology evidence="1">Multi-pass membrane protein</topology>
    </subcellularLocation>
</comment>
<evidence type="ECO:0000256" key="1">
    <source>
        <dbReference type="ARBA" id="ARBA00004651"/>
    </source>
</evidence>
<evidence type="ECO:0000256" key="5">
    <source>
        <dbReference type="ARBA" id="ARBA00022692"/>
    </source>
</evidence>